<dbReference type="PANTHER" id="PTHR37089">
    <property type="entry name" value="PROTEIN U-RELATED"/>
    <property type="match status" value="1"/>
</dbReference>
<dbReference type="RefSeq" id="WP_011422650.1">
    <property type="nucleotide sequence ID" value="NC_007760.1"/>
</dbReference>
<dbReference type="HOGENOM" id="CLU_103262_4_1_7"/>
<dbReference type="KEGG" id="ade:Adeh_3602"/>
<evidence type="ECO:0000313" key="4">
    <source>
        <dbReference type="Proteomes" id="UP000001935"/>
    </source>
</evidence>
<accession>Q2IFL0</accession>
<dbReference type="OrthoDB" id="582666at2"/>
<dbReference type="Proteomes" id="UP000001935">
    <property type="component" value="Chromosome"/>
</dbReference>
<dbReference type="eggNOG" id="COG5430">
    <property type="taxonomic scope" value="Bacteria"/>
</dbReference>
<sequence>MQKLALRLALAIAALTLTAGAARAASATATLDVTATVVPSCTIAATPVAFGSYDPLVTNAATALDAQGTVTVTCTTGTAYTVGLGAGNSGSGSRAMQHASIAGAQLPYELYQEAARTTVWDSTVMQAGTAASITPVQYTVYGRIPAAQNVPTGNYADAVVATVTF</sequence>
<reference evidence="3 4" key="1">
    <citation type="submission" date="2006-01" db="EMBL/GenBank/DDBJ databases">
        <title>Complete sequence of Anaeromyxobacter dehalogenans 2CP-C.</title>
        <authorList>
            <consortium name="US DOE Joint Genome Institute"/>
            <person name="Copeland A."/>
            <person name="Lucas S."/>
            <person name="Lapidus A."/>
            <person name="Barry K."/>
            <person name="Detter J.C."/>
            <person name="Glavina T."/>
            <person name="Hammon N."/>
            <person name="Israni S."/>
            <person name="Pitluck S."/>
            <person name="Brettin T."/>
            <person name="Bruce D."/>
            <person name="Han C."/>
            <person name="Tapia R."/>
            <person name="Gilna P."/>
            <person name="Kiss H."/>
            <person name="Schmutz J."/>
            <person name="Larimer F."/>
            <person name="Land M."/>
            <person name="Kyrpides N."/>
            <person name="Anderson I."/>
            <person name="Sanford R.A."/>
            <person name="Ritalahti K.M."/>
            <person name="Thomas H.S."/>
            <person name="Kirby J.R."/>
            <person name="Zhulin I.B."/>
            <person name="Loeffler F.E."/>
            <person name="Richardson P."/>
        </authorList>
    </citation>
    <scope>NUCLEOTIDE SEQUENCE [LARGE SCALE GENOMIC DNA]</scope>
    <source>
        <strain evidence="3 4">2CP-C</strain>
    </source>
</reference>
<evidence type="ECO:0000313" key="3">
    <source>
        <dbReference type="EMBL" id="ABC83368.1"/>
    </source>
</evidence>
<organism evidence="3 4">
    <name type="scientific">Anaeromyxobacter dehalogenans (strain 2CP-C)</name>
    <dbReference type="NCBI Taxonomy" id="290397"/>
    <lineage>
        <taxon>Bacteria</taxon>
        <taxon>Pseudomonadati</taxon>
        <taxon>Myxococcota</taxon>
        <taxon>Myxococcia</taxon>
        <taxon>Myxococcales</taxon>
        <taxon>Cystobacterineae</taxon>
        <taxon>Anaeromyxobacteraceae</taxon>
        <taxon>Anaeromyxobacter</taxon>
    </lineage>
</organism>
<name>Q2IFL0_ANADE</name>
<protein>
    <submittedName>
        <fullName evidence="3">Spore coat U</fullName>
    </submittedName>
</protein>
<dbReference type="Pfam" id="PF05229">
    <property type="entry name" value="SCPU"/>
    <property type="match status" value="1"/>
</dbReference>
<dbReference type="PANTHER" id="PTHR37089:SF4">
    <property type="entry name" value="EXPORTED PROTEIN"/>
    <property type="match status" value="1"/>
</dbReference>
<evidence type="ECO:0000259" key="2">
    <source>
        <dbReference type="Pfam" id="PF05229"/>
    </source>
</evidence>
<dbReference type="EMBL" id="CP000251">
    <property type="protein sequence ID" value="ABC83368.1"/>
    <property type="molecule type" value="Genomic_DNA"/>
</dbReference>
<evidence type="ECO:0000256" key="1">
    <source>
        <dbReference type="SAM" id="SignalP"/>
    </source>
</evidence>
<dbReference type="InterPro" id="IPR007893">
    <property type="entry name" value="Spore_coat_U/FanG"/>
</dbReference>
<keyword evidence="1" id="KW-0732">Signal</keyword>
<feature type="chain" id="PRO_5004209997" evidence="1">
    <location>
        <begin position="25"/>
        <end position="165"/>
    </location>
</feature>
<dbReference type="SMART" id="SM00972">
    <property type="entry name" value="SCPU"/>
    <property type="match status" value="1"/>
</dbReference>
<dbReference type="STRING" id="290397.Adeh_3602"/>
<feature type="signal peptide" evidence="1">
    <location>
        <begin position="1"/>
        <end position="24"/>
    </location>
</feature>
<proteinExistence type="predicted"/>
<dbReference type="InterPro" id="IPR053167">
    <property type="entry name" value="Spore_coat_component"/>
</dbReference>
<feature type="domain" description="Spore coat protein U/FanG" evidence="2">
    <location>
        <begin position="27"/>
        <end position="162"/>
    </location>
</feature>
<gene>
    <name evidence="3" type="ordered locus">Adeh_3602</name>
</gene>
<dbReference type="AlphaFoldDB" id="Q2IFL0"/>